<dbReference type="CDD" id="cd06257">
    <property type="entry name" value="DnaJ"/>
    <property type="match status" value="1"/>
</dbReference>
<dbReference type="InterPro" id="IPR052758">
    <property type="entry name" value="SRC_co-chaperone"/>
</dbReference>
<evidence type="ECO:0000259" key="2">
    <source>
        <dbReference type="PROSITE" id="PS50076"/>
    </source>
</evidence>
<feature type="region of interest" description="Disordered" evidence="1">
    <location>
        <begin position="133"/>
        <end position="154"/>
    </location>
</feature>
<feature type="compositionally biased region" description="Polar residues" evidence="1">
    <location>
        <begin position="142"/>
        <end position="154"/>
    </location>
</feature>
<accession>A0A196SFE7</accession>
<dbReference type="AlphaFoldDB" id="A0A196SFE7"/>
<dbReference type="SMART" id="SM00271">
    <property type="entry name" value="DnaJ"/>
    <property type="match status" value="1"/>
</dbReference>
<proteinExistence type="predicted"/>
<dbReference type="Gene3D" id="1.25.40.10">
    <property type="entry name" value="Tetratricopeptide repeat domain"/>
    <property type="match status" value="2"/>
</dbReference>
<dbReference type="SUPFAM" id="SSF48452">
    <property type="entry name" value="TPR-like"/>
    <property type="match status" value="2"/>
</dbReference>
<feature type="compositionally biased region" description="Low complexity" evidence="1">
    <location>
        <begin position="173"/>
        <end position="182"/>
    </location>
</feature>
<reference evidence="3 4" key="1">
    <citation type="submission" date="2016-05" db="EMBL/GenBank/DDBJ databases">
        <title>Nuclear genome of Blastocystis sp. subtype 1 NandII.</title>
        <authorList>
            <person name="Gentekaki E."/>
            <person name="Curtis B."/>
            <person name="Stairs C."/>
            <person name="Eme L."/>
            <person name="Herman E."/>
            <person name="Klimes V."/>
            <person name="Arias M.C."/>
            <person name="Elias M."/>
            <person name="Hilliou F."/>
            <person name="Klute M."/>
            <person name="Malik S.-B."/>
            <person name="Pightling A."/>
            <person name="Rachubinski R."/>
            <person name="Salas D."/>
            <person name="Schlacht A."/>
            <person name="Suga H."/>
            <person name="Archibald J."/>
            <person name="Ball S.G."/>
            <person name="Clark G."/>
            <person name="Dacks J."/>
            <person name="Van Der Giezen M."/>
            <person name="Tsaousis A."/>
            <person name="Roger A."/>
        </authorList>
    </citation>
    <scope>NUCLEOTIDE SEQUENCE [LARGE SCALE GENOMIC DNA]</scope>
    <source>
        <strain evidence="4">ATCC 50177 / NandII</strain>
    </source>
</reference>
<dbReference type="OrthoDB" id="1872379at2759"/>
<dbReference type="PANTHER" id="PTHR44200">
    <property type="entry name" value="DNAJ HOMOLOG SUBFAMILY C MEMBER 7"/>
    <property type="match status" value="1"/>
</dbReference>
<dbReference type="InterPro" id="IPR001623">
    <property type="entry name" value="DnaJ_domain"/>
</dbReference>
<feature type="compositionally biased region" description="Low complexity" evidence="1">
    <location>
        <begin position="634"/>
        <end position="667"/>
    </location>
</feature>
<feature type="domain" description="J" evidence="2">
    <location>
        <begin position="709"/>
        <end position="773"/>
    </location>
</feature>
<sequence>MSSSKGWVPPELRSPPPRFFDSNIYTYPTQKSIYSGGVRSRLSTPQPSEPSMLYPPSSSKRPPSIQDYYSSRFDGAHTPKHYDYDVLFDYRRYTYSDSQDQYNSFVEQPSAASLSSFDSLHFVPPSGIPPDNDMPSFLSAPYRSQSPAPSTISDSTIIYSAPSSEFSTPSPLPYSSPYSSPSPHAPRQRSLKHEITDKADALKAQATSKYQEKDFEAAAKLYTYALGYVPSDYVCYSNRAACFLALSRTQKALKDALKVIELAPSFPRGYCRAGTCYLLQGDAANARRCFEKGLECARSQPEERARAEECERRLREVKEVEEKMNAIQHAFASTNQVLRTIRALLALKDHCPNWRELYVQLIHCYLLVGNTASARIALNRVTPNIDPFLSSTSSAYPFTIAAWDAEKLDLFSNDVSGVDVEVVGLWVQLLVMEGNVQGCLRLIHRCEEEPRFRDVRKYCQLLQPYLFLERWQNYCQEVVTAYKAKQWTDCLLRVDQCLEEIRLFTAKYGCDSDVVVVESGRRFSNCLENVVCDKLLLDCRMTKARCLYACERFNEVITECDAILAWNAKEAAAVKKRAKAYCMLHLYEKGLADLRLYLQLKPEDRDVLSLYRYMTKKAERHQTERAGYASSFASSYPSSTYTSSPYTSSPYPSSTYTSSPYTSSPYTGRSYSDMKAGQSEANSSPFKSKRHDNTQPAFSPPVRPPSTNNYYALLGVSSTASEKEIKQSFYRLALLYHPDKNPGADAQEKFVKIKEAYETLSDPVRRKRYDVSY</sequence>
<dbReference type="PROSITE" id="PS00636">
    <property type="entry name" value="DNAJ_1"/>
    <property type="match status" value="1"/>
</dbReference>
<dbReference type="Gene3D" id="1.10.287.110">
    <property type="entry name" value="DnaJ domain"/>
    <property type="match status" value="1"/>
</dbReference>
<evidence type="ECO:0000313" key="3">
    <source>
        <dbReference type="EMBL" id="OAO15785.1"/>
    </source>
</evidence>
<dbReference type="InterPro" id="IPR011990">
    <property type="entry name" value="TPR-like_helical_dom_sf"/>
</dbReference>
<feature type="region of interest" description="Disordered" evidence="1">
    <location>
        <begin position="170"/>
        <end position="190"/>
    </location>
</feature>
<dbReference type="STRING" id="478820.A0A196SFE7"/>
<dbReference type="PROSITE" id="PS50076">
    <property type="entry name" value="DNAJ_2"/>
    <property type="match status" value="1"/>
</dbReference>
<dbReference type="SMART" id="SM00028">
    <property type="entry name" value="TPR"/>
    <property type="match status" value="4"/>
</dbReference>
<dbReference type="Proteomes" id="UP000078348">
    <property type="component" value="Unassembled WGS sequence"/>
</dbReference>
<gene>
    <name evidence="3" type="ORF">AV274_2500</name>
</gene>
<dbReference type="InterPro" id="IPR019734">
    <property type="entry name" value="TPR_rpt"/>
</dbReference>
<evidence type="ECO:0000313" key="4">
    <source>
        <dbReference type="Proteomes" id="UP000078348"/>
    </source>
</evidence>
<name>A0A196SFE7_BLAHN</name>
<protein>
    <submittedName>
        <fullName evidence="3">DnaJ subfamily B member 9</fullName>
    </submittedName>
</protein>
<dbReference type="PANTHER" id="PTHR44200:SF1">
    <property type="entry name" value="DNAJ HOMOLOG SUBFAMILY C MEMBER 7"/>
    <property type="match status" value="1"/>
</dbReference>
<feature type="region of interest" description="Disordered" evidence="1">
    <location>
        <begin position="634"/>
        <end position="704"/>
    </location>
</feature>
<keyword evidence="4" id="KW-1185">Reference proteome</keyword>
<dbReference type="Pfam" id="PF00226">
    <property type="entry name" value="DnaJ"/>
    <property type="match status" value="1"/>
</dbReference>
<dbReference type="InterPro" id="IPR036869">
    <property type="entry name" value="J_dom_sf"/>
</dbReference>
<comment type="caution">
    <text evidence="3">The sequence shown here is derived from an EMBL/GenBank/DDBJ whole genome shotgun (WGS) entry which is preliminary data.</text>
</comment>
<dbReference type="PRINTS" id="PR00625">
    <property type="entry name" value="JDOMAIN"/>
</dbReference>
<evidence type="ECO:0000256" key="1">
    <source>
        <dbReference type="SAM" id="MobiDB-lite"/>
    </source>
</evidence>
<organism evidence="3 4">
    <name type="scientific">Blastocystis sp. subtype 1 (strain ATCC 50177 / NandII)</name>
    <dbReference type="NCBI Taxonomy" id="478820"/>
    <lineage>
        <taxon>Eukaryota</taxon>
        <taxon>Sar</taxon>
        <taxon>Stramenopiles</taxon>
        <taxon>Bigyra</taxon>
        <taxon>Opalozoa</taxon>
        <taxon>Opalinata</taxon>
        <taxon>Blastocystidae</taxon>
        <taxon>Blastocystis</taxon>
    </lineage>
</organism>
<dbReference type="EMBL" id="LXWW01000118">
    <property type="protein sequence ID" value="OAO15785.1"/>
    <property type="molecule type" value="Genomic_DNA"/>
</dbReference>
<feature type="region of interest" description="Disordered" evidence="1">
    <location>
        <begin position="35"/>
        <end position="78"/>
    </location>
</feature>
<dbReference type="InterPro" id="IPR018253">
    <property type="entry name" value="DnaJ_domain_CS"/>
</dbReference>
<dbReference type="SUPFAM" id="SSF46565">
    <property type="entry name" value="Chaperone J-domain"/>
    <property type="match status" value="1"/>
</dbReference>